<evidence type="ECO:0000313" key="4">
    <source>
        <dbReference type="Proteomes" id="UP000886595"/>
    </source>
</evidence>
<keyword evidence="2" id="KW-0472">Membrane</keyword>
<dbReference type="AlphaFoldDB" id="A0A8X7WP95"/>
<comment type="caution">
    <text evidence="3">The sequence shown here is derived from an EMBL/GenBank/DDBJ whole genome shotgun (WGS) entry which is preliminary data.</text>
</comment>
<evidence type="ECO:0000256" key="1">
    <source>
        <dbReference type="SAM" id="MobiDB-lite"/>
    </source>
</evidence>
<keyword evidence="2" id="KW-1133">Transmembrane helix</keyword>
<evidence type="ECO:0000313" key="3">
    <source>
        <dbReference type="EMBL" id="KAG2332825.1"/>
    </source>
</evidence>
<organism evidence="3 4">
    <name type="scientific">Brassica carinata</name>
    <name type="common">Ethiopian mustard</name>
    <name type="synonym">Abyssinian cabbage</name>
    <dbReference type="NCBI Taxonomy" id="52824"/>
    <lineage>
        <taxon>Eukaryota</taxon>
        <taxon>Viridiplantae</taxon>
        <taxon>Streptophyta</taxon>
        <taxon>Embryophyta</taxon>
        <taxon>Tracheophyta</taxon>
        <taxon>Spermatophyta</taxon>
        <taxon>Magnoliopsida</taxon>
        <taxon>eudicotyledons</taxon>
        <taxon>Gunneridae</taxon>
        <taxon>Pentapetalae</taxon>
        <taxon>rosids</taxon>
        <taxon>malvids</taxon>
        <taxon>Brassicales</taxon>
        <taxon>Brassicaceae</taxon>
        <taxon>Brassiceae</taxon>
        <taxon>Brassica</taxon>
    </lineage>
</organism>
<name>A0A8X7WP95_BRACI</name>
<accession>A0A8X7WP95</accession>
<dbReference type="OrthoDB" id="1734229at2759"/>
<feature type="compositionally biased region" description="Basic and acidic residues" evidence="1">
    <location>
        <begin position="16"/>
        <end position="26"/>
    </location>
</feature>
<feature type="transmembrane region" description="Helical" evidence="2">
    <location>
        <begin position="36"/>
        <end position="55"/>
    </location>
</feature>
<keyword evidence="4" id="KW-1185">Reference proteome</keyword>
<reference evidence="3 4" key="1">
    <citation type="submission" date="2020-02" db="EMBL/GenBank/DDBJ databases">
        <authorList>
            <person name="Ma Q."/>
            <person name="Huang Y."/>
            <person name="Song X."/>
            <person name="Pei D."/>
        </authorList>
    </citation>
    <scope>NUCLEOTIDE SEQUENCE [LARGE SCALE GENOMIC DNA]</scope>
    <source>
        <strain evidence="3">Sxm20200214</strain>
        <tissue evidence="3">Leaf</tissue>
    </source>
</reference>
<evidence type="ECO:0000256" key="2">
    <source>
        <dbReference type="SAM" id="Phobius"/>
    </source>
</evidence>
<keyword evidence="2" id="KW-0812">Transmembrane</keyword>
<protein>
    <submittedName>
        <fullName evidence="3">Uncharacterized protein</fullName>
    </submittedName>
</protein>
<sequence>MALRFRPPAAESGSTSEREDTRISEPKKKERSFSTFLLLSSSVLILFLSWVLVWTNVHGCEVMKRYDVPDWSLLATCASIDDDDAAVDDEVKIWIGAVPLSSRKSSGVTPEGILPFLQLPHFSDAVVKKIARKNSVIHGFIPAARATHLYKLC</sequence>
<dbReference type="Proteomes" id="UP000886595">
    <property type="component" value="Unassembled WGS sequence"/>
</dbReference>
<proteinExistence type="predicted"/>
<dbReference type="EMBL" id="JAAMPC010000001">
    <property type="protein sequence ID" value="KAG2332825.1"/>
    <property type="molecule type" value="Genomic_DNA"/>
</dbReference>
<feature type="region of interest" description="Disordered" evidence="1">
    <location>
        <begin position="1"/>
        <end position="26"/>
    </location>
</feature>
<gene>
    <name evidence="3" type="ORF">Bca52824_004005</name>
</gene>